<keyword evidence="4" id="KW-1185">Reference proteome</keyword>
<dbReference type="GO" id="GO:0005576">
    <property type="term" value="C:extracellular region"/>
    <property type="evidence" value="ECO:0007669"/>
    <property type="project" value="InterPro"/>
</dbReference>
<dbReference type="Gene3D" id="3.40.50.1820">
    <property type="entry name" value="alpha/beta hydrolase"/>
    <property type="match status" value="1"/>
</dbReference>
<evidence type="ECO:0000313" key="3">
    <source>
        <dbReference type="EMBL" id="SOJ56397.1"/>
    </source>
</evidence>
<evidence type="ECO:0000256" key="1">
    <source>
        <dbReference type="ARBA" id="ARBA00022729"/>
    </source>
</evidence>
<name>A0A7Z7NB03_9MYCO</name>
<gene>
    <name evidence="3" type="ORF">MSIMFB_03874</name>
</gene>
<evidence type="ECO:0000313" key="4">
    <source>
        <dbReference type="Proteomes" id="UP000554965"/>
    </source>
</evidence>
<sequence>MTGAERLSPAPRAWDIAREFALVVPRTVSGLNQSTGWVPGSARGVRQFGEVFLDELVLSGFSLLGGRLPTDVRPLDACAPAAEELSALGIDGAHVDPEPLRIRTIRRHRIGGLPYERMTFRHEPTLPKTLLDEGFGGPATAVVHLCRHHDEPRPWLVWVHGAGQGGAEDLLLSRIDRVHRKLGFNVAMPVQPGHGSRRRQWPRYPDMDPLGNVAGMMRAVSEVRAVLRWVQPKATTVVVAGISMGSPVAALVSHLERQLDAVALYTPILGLNSMIARHLGRWGPSRNGFRELLESPAVLQLTSVIDPLAVEPAPPPQRRLIVGAWHDRMAMREPAIALQERWNGELYWYDGSHVGHVFSRRVQQVSERFLRGVAEVHG</sequence>
<dbReference type="SUPFAM" id="SSF53474">
    <property type="entry name" value="alpha/beta-Hydrolases"/>
    <property type="match status" value="1"/>
</dbReference>
<reference evidence="3 4" key="1">
    <citation type="submission" date="2017-10" db="EMBL/GenBank/DDBJ databases">
        <authorList>
            <consortium name="Urmite Genomes"/>
        </authorList>
    </citation>
    <scope>NUCLEOTIDE SEQUENCE [LARGE SCALE GENOMIC DNA]</scope>
    <source>
        <strain evidence="3 4">FB-527</strain>
    </source>
</reference>
<comment type="caution">
    <text evidence="3">The sequence shown here is derived from an EMBL/GenBank/DDBJ whole genome shotgun (WGS) entry which is preliminary data.</text>
</comment>
<keyword evidence="2" id="KW-0378">Hydrolase</keyword>
<dbReference type="InterPro" id="IPR029058">
    <property type="entry name" value="AB_hydrolase_fold"/>
</dbReference>
<protein>
    <recommendedName>
        <fullName evidence="5">Esterase</fullName>
    </recommendedName>
</protein>
<dbReference type="Proteomes" id="UP000554965">
    <property type="component" value="Unassembled WGS sequence"/>
</dbReference>
<dbReference type="AlphaFoldDB" id="A0A7Z7NB03"/>
<dbReference type="InterPro" id="IPR010126">
    <property type="entry name" value="Esterase_phb"/>
</dbReference>
<dbReference type="RefSeq" id="WP_186244017.1">
    <property type="nucleotide sequence ID" value="NZ_OCTY01000002.1"/>
</dbReference>
<dbReference type="EMBL" id="OCTY01000002">
    <property type="protein sequence ID" value="SOJ56397.1"/>
    <property type="molecule type" value="Genomic_DNA"/>
</dbReference>
<dbReference type="Pfam" id="PF10503">
    <property type="entry name" value="Esterase_PHB"/>
    <property type="match status" value="1"/>
</dbReference>
<organism evidence="3 4">
    <name type="scientific">Mycobacterium simulans</name>
    <dbReference type="NCBI Taxonomy" id="627089"/>
    <lineage>
        <taxon>Bacteria</taxon>
        <taxon>Bacillati</taxon>
        <taxon>Actinomycetota</taxon>
        <taxon>Actinomycetes</taxon>
        <taxon>Mycobacteriales</taxon>
        <taxon>Mycobacteriaceae</taxon>
        <taxon>Mycobacterium</taxon>
    </lineage>
</organism>
<keyword evidence="1" id="KW-0732">Signal</keyword>
<dbReference type="GO" id="GO:0016787">
    <property type="term" value="F:hydrolase activity"/>
    <property type="evidence" value="ECO:0007669"/>
    <property type="project" value="UniProtKB-KW"/>
</dbReference>
<evidence type="ECO:0008006" key="5">
    <source>
        <dbReference type="Google" id="ProtNLM"/>
    </source>
</evidence>
<accession>A0A7Z7NB03</accession>
<evidence type="ECO:0000256" key="2">
    <source>
        <dbReference type="ARBA" id="ARBA00022801"/>
    </source>
</evidence>
<proteinExistence type="predicted"/>